<keyword evidence="4" id="KW-1185">Reference proteome</keyword>
<proteinExistence type="predicted"/>
<protein>
    <submittedName>
        <fullName evidence="3">Lipoprotein B</fullName>
    </submittedName>
</protein>
<dbReference type="GO" id="GO:0005886">
    <property type="term" value="C:plasma membrane"/>
    <property type="evidence" value="ECO:0007669"/>
    <property type="project" value="TreeGrafter"/>
</dbReference>
<dbReference type="RefSeq" id="WP_198025174.1">
    <property type="nucleotide sequence ID" value="NZ_APNK01000018.1"/>
</dbReference>
<feature type="transmembrane region" description="Helical" evidence="1">
    <location>
        <begin position="60"/>
        <end position="86"/>
    </location>
</feature>
<dbReference type="AlphaFoldDB" id="A0A084IJZ1"/>
<organism evidence="3 4">
    <name type="scientific">Salinisphaera hydrothermalis (strain C41B8)</name>
    <dbReference type="NCBI Taxonomy" id="1304275"/>
    <lineage>
        <taxon>Bacteria</taxon>
        <taxon>Pseudomonadati</taxon>
        <taxon>Pseudomonadota</taxon>
        <taxon>Gammaproteobacteria</taxon>
        <taxon>Salinisphaerales</taxon>
        <taxon>Salinisphaeraceae</taxon>
        <taxon>Salinisphaera</taxon>
    </lineage>
</organism>
<gene>
    <name evidence="3" type="ORF">C41B8_11935</name>
</gene>
<reference evidence="3 4" key="1">
    <citation type="submission" date="2013-03" db="EMBL/GenBank/DDBJ databases">
        <title>Salinisphaera hydrothermalis C41B8 Genome Sequencing.</title>
        <authorList>
            <person name="Li C."/>
            <person name="Lai Q."/>
            <person name="Shao Z."/>
        </authorList>
    </citation>
    <scope>NUCLEOTIDE SEQUENCE [LARGE SCALE GENOMIC DNA]</scope>
    <source>
        <strain evidence="3 4">C41B8</strain>
    </source>
</reference>
<keyword evidence="1" id="KW-0812">Transmembrane</keyword>
<evidence type="ECO:0000313" key="4">
    <source>
        <dbReference type="Proteomes" id="UP000028302"/>
    </source>
</evidence>
<keyword evidence="1" id="KW-1133">Transmembrane helix</keyword>
<dbReference type="InterPro" id="IPR032816">
    <property type="entry name" value="VTT_dom"/>
</dbReference>
<keyword evidence="3" id="KW-0449">Lipoprotein</keyword>
<name>A0A084IJZ1_SALHC</name>
<evidence type="ECO:0000313" key="3">
    <source>
        <dbReference type="EMBL" id="KEZ77025.1"/>
    </source>
</evidence>
<feature type="domain" description="VTT" evidence="2">
    <location>
        <begin position="61"/>
        <end position="162"/>
    </location>
</feature>
<dbReference type="PANTHER" id="PTHR42709:SF11">
    <property type="entry name" value="DEDA FAMILY PROTEIN"/>
    <property type="match status" value="1"/>
</dbReference>
<feature type="transmembrane region" description="Helical" evidence="1">
    <location>
        <begin position="177"/>
        <end position="196"/>
    </location>
</feature>
<dbReference type="InterPro" id="IPR051311">
    <property type="entry name" value="DedA_domain"/>
</dbReference>
<comment type="caution">
    <text evidence="3">The sequence shown here is derived from an EMBL/GenBank/DDBJ whole genome shotgun (WGS) entry which is preliminary data.</text>
</comment>
<dbReference type="eggNOG" id="COG1238">
    <property type="taxonomic scope" value="Bacteria"/>
</dbReference>
<sequence>MAASRRPGAWRRLYDAVVRAAAHRHAQVWLAALAFAESSFFPIPPDVMLIPMTLARRARFLRYAGIATLGSTVGGLFGYLIGALFIDPLLPWLHSLGYEQGYETVRHWFAEYGFWAVLFAGFSPVPYKLFTIAAGALGMPLLAFALASAVGRGARFFLVAGLVRWLGPMFEDRLLKYLDWIGWIFVVLVVIAYLVYRHVV</sequence>
<dbReference type="Pfam" id="PF09335">
    <property type="entry name" value="VTT_dom"/>
    <property type="match status" value="1"/>
</dbReference>
<accession>A0A084IJZ1</accession>
<evidence type="ECO:0000259" key="2">
    <source>
        <dbReference type="Pfam" id="PF09335"/>
    </source>
</evidence>
<dbReference type="PANTHER" id="PTHR42709">
    <property type="entry name" value="ALKALINE PHOSPHATASE LIKE PROTEIN"/>
    <property type="match status" value="1"/>
</dbReference>
<evidence type="ECO:0000256" key="1">
    <source>
        <dbReference type="SAM" id="Phobius"/>
    </source>
</evidence>
<dbReference type="STRING" id="1304275.C41B8_11935"/>
<dbReference type="Proteomes" id="UP000028302">
    <property type="component" value="Unassembled WGS sequence"/>
</dbReference>
<dbReference type="PATRIC" id="fig|1304275.5.peg.2435"/>
<keyword evidence="1" id="KW-0472">Membrane</keyword>
<dbReference type="EMBL" id="APNK01000018">
    <property type="protein sequence ID" value="KEZ77025.1"/>
    <property type="molecule type" value="Genomic_DNA"/>
</dbReference>